<evidence type="ECO:0000313" key="6">
    <source>
        <dbReference type="EMBL" id="GKI19254.1"/>
    </source>
</evidence>
<feature type="transmembrane region" description="Helical" evidence="5">
    <location>
        <begin position="107"/>
        <end position="126"/>
    </location>
</feature>
<dbReference type="Proteomes" id="UP001055105">
    <property type="component" value="Unassembled WGS sequence"/>
</dbReference>
<reference evidence="6" key="1">
    <citation type="submission" date="2022-01" db="EMBL/GenBank/DDBJ databases">
        <title>Novel bile acid biosynthetic pathways are enriched in the microbiome of centenarians.</title>
        <authorList>
            <person name="Sato Y."/>
            <person name="Atarashi K."/>
            <person name="Plichta R.D."/>
            <person name="Arai Y."/>
            <person name="Sasajima S."/>
            <person name="Kearney M.S."/>
            <person name="Suda W."/>
            <person name="Takeshita K."/>
            <person name="Sasaki T."/>
            <person name="Okamoto S."/>
            <person name="Skelly N.A."/>
            <person name="Okamura Y."/>
            <person name="Vlamakis H."/>
            <person name="Li Y."/>
            <person name="Tanoue T."/>
            <person name="Takei H."/>
            <person name="Nittono H."/>
            <person name="Narushima S."/>
            <person name="Irie J."/>
            <person name="Itoh H."/>
            <person name="Moriya K."/>
            <person name="Sugiura Y."/>
            <person name="Suematsu M."/>
            <person name="Moritoki N."/>
            <person name="Shibata S."/>
            <person name="Littman R.D."/>
            <person name="Fischbach A.M."/>
            <person name="Uwamino Y."/>
            <person name="Inoue T."/>
            <person name="Honda A."/>
            <person name="Hattori M."/>
            <person name="Murai T."/>
            <person name="Xavier J.R."/>
            <person name="Hirose N."/>
            <person name="Honda K."/>
        </authorList>
    </citation>
    <scope>NUCLEOTIDE SEQUENCE</scope>
    <source>
        <strain evidence="6">CE91-St16</strain>
    </source>
</reference>
<evidence type="ECO:0000313" key="7">
    <source>
        <dbReference type="Proteomes" id="UP001055105"/>
    </source>
</evidence>
<dbReference type="AlphaFoldDB" id="A0AA37NNS5"/>
<name>A0AA37NNS5_9BACT</name>
<dbReference type="Pfam" id="PF07681">
    <property type="entry name" value="DoxX"/>
    <property type="match status" value="1"/>
</dbReference>
<dbReference type="RefSeq" id="WP_009596652.1">
    <property type="nucleotide sequence ID" value="NZ_AP025581.1"/>
</dbReference>
<organism evidence="6 7">
    <name type="scientific">Alistipes finegoldii</name>
    <dbReference type="NCBI Taxonomy" id="214856"/>
    <lineage>
        <taxon>Bacteria</taxon>
        <taxon>Pseudomonadati</taxon>
        <taxon>Bacteroidota</taxon>
        <taxon>Bacteroidia</taxon>
        <taxon>Bacteroidales</taxon>
        <taxon>Rikenellaceae</taxon>
        <taxon>Alistipes</taxon>
    </lineage>
</organism>
<comment type="caution">
    <text evidence="6">The sequence shown here is derived from an EMBL/GenBank/DDBJ whole genome shotgun (WGS) entry which is preliminary data.</text>
</comment>
<dbReference type="InterPro" id="IPR032808">
    <property type="entry name" value="DoxX"/>
</dbReference>
<feature type="transmembrane region" description="Helical" evidence="5">
    <location>
        <begin position="20"/>
        <end position="36"/>
    </location>
</feature>
<evidence type="ECO:0000256" key="1">
    <source>
        <dbReference type="ARBA" id="ARBA00004141"/>
    </source>
</evidence>
<accession>A0AA37NNS5</accession>
<proteinExistence type="predicted"/>
<evidence type="ECO:0000256" key="2">
    <source>
        <dbReference type="ARBA" id="ARBA00022692"/>
    </source>
</evidence>
<evidence type="ECO:0008006" key="8">
    <source>
        <dbReference type="Google" id="ProtNLM"/>
    </source>
</evidence>
<sequence>MGKRIEDWIGQYRHMDWAVLYMRLFAGGMMLFHNIGKMQDYNEIVNSYPSFASAGSAATFVVVTVAEVLLAVAIIMGIWVRMSALILSLGILLMFAWGGFGAGELEFVWLGVYVFLIISGGGLYAFDTALTPAKPKK</sequence>
<dbReference type="GeneID" id="79836818"/>
<comment type="subcellular location">
    <subcellularLocation>
        <location evidence="1">Membrane</location>
        <topology evidence="1">Multi-pass membrane protein</topology>
    </subcellularLocation>
</comment>
<evidence type="ECO:0000256" key="5">
    <source>
        <dbReference type="SAM" id="Phobius"/>
    </source>
</evidence>
<feature type="transmembrane region" description="Helical" evidence="5">
    <location>
        <begin position="84"/>
        <end position="101"/>
    </location>
</feature>
<dbReference type="GO" id="GO:0016020">
    <property type="term" value="C:membrane"/>
    <property type="evidence" value="ECO:0007669"/>
    <property type="project" value="UniProtKB-SubCell"/>
</dbReference>
<feature type="transmembrane region" description="Helical" evidence="5">
    <location>
        <begin position="56"/>
        <end position="77"/>
    </location>
</feature>
<dbReference type="EMBL" id="BQOL01000001">
    <property type="protein sequence ID" value="GKI19254.1"/>
    <property type="molecule type" value="Genomic_DNA"/>
</dbReference>
<protein>
    <recommendedName>
        <fullName evidence="8">DoxX family protein</fullName>
    </recommendedName>
</protein>
<evidence type="ECO:0000256" key="3">
    <source>
        <dbReference type="ARBA" id="ARBA00022989"/>
    </source>
</evidence>
<evidence type="ECO:0000256" key="4">
    <source>
        <dbReference type="ARBA" id="ARBA00023136"/>
    </source>
</evidence>
<keyword evidence="3 5" id="KW-1133">Transmembrane helix</keyword>
<keyword evidence="4 5" id="KW-0472">Membrane</keyword>
<keyword evidence="2 5" id="KW-0812">Transmembrane</keyword>
<gene>
    <name evidence="6" type="ORF">CE91St16_21620</name>
</gene>